<keyword evidence="16" id="KW-0735">Signal-anchor</keyword>
<comment type="caution">
    <text evidence="31">The sequence shown here is derived from an EMBL/GenBank/DDBJ whole genome shotgun (WGS) entry which is preliminary data.</text>
</comment>
<organism evidence="31 32">
    <name type="scientific">Geobacter argillaceus</name>
    <dbReference type="NCBI Taxonomy" id="345631"/>
    <lineage>
        <taxon>Bacteria</taxon>
        <taxon>Pseudomonadati</taxon>
        <taxon>Thermodesulfobacteriota</taxon>
        <taxon>Desulfuromonadia</taxon>
        <taxon>Geobacterales</taxon>
        <taxon>Geobacteraceae</taxon>
        <taxon>Geobacter</taxon>
    </lineage>
</organism>
<comment type="pathway">
    <text evidence="26">Glycan biosynthesis.</text>
</comment>
<dbReference type="GO" id="GO:0046677">
    <property type="term" value="P:response to antibiotic"/>
    <property type="evidence" value="ECO:0007669"/>
    <property type="project" value="UniProtKB-KW"/>
</dbReference>
<evidence type="ECO:0000256" key="6">
    <source>
        <dbReference type="ARBA" id="ARBA00018638"/>
    </source>
</evidence>
<evidence type="ECO:0000259" key="29">
    <source>
        <dbReference type="Pfam" id="PF00912"/>
    </source>
</evidence>
<dbReference type="RefSeq" id="WP_145021173.1">
    <property type="nucleotide sequence ID" value="NZ_VLLN01000008.1"/>
</dbReference>
<evidence type="ECO:0000256" key="2">
    <source>
        <dbReference type="ARBA" id="ARBA00004752"/>
    </source>
</evidence>
<evidence type="ECO:0000256" key="10">
    <source>
        <dbReference type="ARBA" id="ARBA00022670"/>
    </source>
</evidence>
<gene>
    <name evidence="31" type="ORF">JN12_01699</name>
</gene>
<keyword evidence="13 27" id="KW-0812">Transmembrane</keyword>
<accession>A0A562VP50</accession>
<dbReference type="GO" id="GO:0030288">
    <property type="term" value="C:outer membrane-bounded periplasmic space"/>
    <property type="evidence" value="ECO:0007669"/>
    <property type="project" value="TreeGrafter"/>
</dbReference>
<dbReference type="GO" id="GO:0005886">
    <property type="term" value="C:plasma membrane"/>
    <property type="evidence" value="ECO:0007669"/>
    <property type="project" value="UniProtKB-SubCell"/>
</dbReference>
<evidence type="ECO:0000259" key="30">
    <source>
        <dbReference type="Pfam" id="PF17092"/>
    </source>
</evidence>
<keyword evidence="22" id="KW-0961">Cell wall biogenesis/degradation</keyword>
<feature type="domain" description="Penicillin-binding protein OB-like" evidence="30">
    <location>
        <begin position="335"/>
        <end position="451"/>
    </location>
</feature>
<keyword evidence="8" id="KW-0997">Cell inner membrane</keyword>
<dbReference type="GO" id="GO:0006508">
    <property type="term" value="P:proteolysis"/>
    <property type="evidence" value="ECO:0007669"/>
    <property type="project" value="UniProtKB-KW"/>
</dbReference>
<evidence type="ECO:0000256" key="24">
    <source>
        <dbReference type="ARBA" id="ARBA00044770"/>
    </source>
</evidence>
<keyword evidence="14" id="KW-0378">Hydrolase</keyword>
<protein>
    <recommendedName>
        <fullName evidence="6">Penicillin-binding protein 1A</fullName>
        <ecNumber evidence="24">2.4.99.28</ecNumber>
        <ecNumber evidence="5">3.4.16.4</ecNumber>
    </recommendedName>
</protein>
<evidence type="ECO:0000256" key="13">
    <source>
        <dbReference type="ARBA" id="ARBA00022692"/>
    </source>
</evidence>
<keyword evidence="21" id="KW-0511">Multifunctional enzyme</keyword>
<dbReference type="InterPro" id="IPR012338">
    <property type="entry name" value="Beta-lactam/transpept-like"/>
</dbReference>
<comment type="similarity">
    <text evidence="4">In the N-terminal section; belongs to the glycosyltransferase 51 family.</text>
</comment>
<reference evidence="31 32" key="1">
    <citation type="submission" date="2019-07" db="EMBL/GenBank/DDBJ databases">
        <title>Genomic Encyclopedia of Archaeal and Bacterial Type Strains, Phase II (KMG-II): from individual species to whole genera.</title>
        <authorList>
            <person name="Goeker M."/>
        </authorList>
    </citation>
    <scope>NUCLEOTIDE SEQUENCE [LARGE SCALE GENOMIC DNA]</scope>
    <source>
        <strain evidence="31 32">ATCC BAA-1139</strain>
    </source>
</reference>
<dbReference type="GO" id="GO:0008360">
    <property type="term" value="P:regulation of cell shape"/>
    <property type="evidence" value="ECO:0007669"/>
    <property type="project" value="UniProtKB-KW"/>
</dbReference>
<dbReference type="UniPathway" id="UPA00219"/>
<comment type="catalytic activity">
    <reaction evidence="25">
        <text>[GlcNAc-(1-&gt;4)-Mur2Ac(oyl-L-Ala-gamma-D-Glu-L-Lys-D-Ala-D-Ala)](n)-di-trans,octa-cis-undecaprenyl diphosphate + beta-D-GlcNAc-(1-&gt;4)-Mur2Ac(oyl-L-Ala-gamma-D-Glu-L-Lys-D-Ala-D-Ala)-di-trans,octa-cis-undecaprenyl diphosphate = [GlcNAc-(1-&gt;4)-Mur2Ac(oyl-L-Ala-gamma-D-Glu-L-Lys-D-Ala-D-Ala)](n+1)-di-trans,octa-cis-undecaprenyl diphosphate + di-trans,octa-cis-undecaprenyl diphosphate + H(+)</text>
        <dbReference type="Rhea" id="RHEA:23708"/>
        <dbReference type="Rhea" id="RHEA-COMP:9602"/>
        <dbReference type="Rhea" id="RHEA-COMP:9603"/>
        <dbReference type="ChEBI" id="CHEBI:15378"/>
        <dbReference type="ChEBI" id="CHEBI:58405"/>
        <dbReference type="ChEBI" id="CHEBI:60033"/>
        <dbReference type="ChEBI" id="CHEBI:78435"/>
        <dbReference type="EC" id="2.4.99.28"/>
    </reaction>
</comment>
<evidence type="ECO:0000256" key="14">
    <source>
        <dbReference type="ARBA" id="ARBA00022801"/>
    </source>
</evidence>
<dbReference type="PANTHER" id="PTHR32282">
    <property type="entry name" value="BINDING PROTEIN TRANSPEPTIDASE, PUTATIVE-RELATED"/>
    <property type="match status" value="1"/>
</dbReference>
<dbReference type="Gene3D" id="1.10.3810.10">
    <property type="entry name" value="Biosynthetic peptidoglycan transglycosylase-like"/>
    <property type="match status" value="1"/>
</dbReference>
<dbReference type="Pfam" id="PF17092">
    <property type="entry name" value="PCB_OB"/>
    <property type="match status" value="1"/>
</dbReference>
<dbReference type="PANTHER" id="PTHR32282:SF27">
    <property type="entry name" value="PENICILLIN-BINDING PROTEIN 1A"/>
    <property type="match status" value="1"/>
</dbReference>
<keyword evidence="12" id="KW-0808">Transferase</keyword>
<dbReference type="AlphaFoldDB" id="A0A562VP50"/>
<dbReference type="InterPro" id="IPR031376">
    <property type="entry name" value="PCB_OB"/>
</dbReference>
<dbReference type="NCBIfam" id="TIGR02074">
    <property type="entry name" value="PBP_1a_fam"/>
    <property type="match status" value="1"/>
</dbReference>
<keyword evidence="20" id="KW-0046">Antibiotic resistance</keyword>
<dbReference type="GO" id="GO:0008955">
    <property type="term" value="F:peptidoglycan glycosyltransferase activity"/>
    <property type="evidence" value="ECO:0007669"/>
    <property type="project" value="UniProtKB-EC"/>
</dbReference>
<sequence>MPVYQGQHPQQPHNRRQRRSGFRTITIIVIVAILIALMAGFGYTAYIFATLPKVDRLADYRPPIVSQVFGDDGSLVGEFYLERRKVVEVNKIPRRLIQAFVSAEDANFYKHSGIDYLGIARAAFKNVISLRKKEGASTITQQVAKSMLLTPEKKFSRKIKEAILATRMEKKLSKDEILYIYLNQIYLGGGAYGVQLAAETYFGKNVEQLTLAEMAMLAGLPKAPNSYSPIKHMDRAKERQAYVLERMVKEGYITQAEADYAKNTPIVIQSMKKVNNDQSAYFLEQIRIQLVEHYGEERLYKDGLRIYTTMNAEMQKGAYDAVVNGLKALDKRQGFRGPLRYLNEGEVEPFCRKVEDGIDTVALKQGAIFQGVVTAVNPANGDVTVRVGDRTGSLTRRQMAWAGKVELIATYGKPDGKGKALPLGSVINVSVVTSDVNKTGALFALDQEPEAQAALVAIDPRTGGVRALVGGYDFKKSQFNRAVQARRNPGSAFKPIIYGAALEKGMTAAAIIDDAPVEYESGREKAWKPKNYDNIYRGSVTMREALTNSINVVSVKILEQIGVASAIEFAKKLGITSPLEANLTLALGSSSLTPLELTNAYAVYASGGYRLTPYFVTKVTDRDGRVLEEIPTPTIPVFTQPSSAMGEDAPITLNQSGQPTQQIQPAPVASPLAPVPATSPEVAYIMTNLMESVVTSGTGQRARALGRPVAGKTGTTNDMKDAWFVGYIPQLVAGVWVGYDQERSLGSGGSGGHAAAPIWTEFMQRAVAGLPYMDFTPPRNITLARINPRTGKLAREGSEGSVMECFVSGTEPTSYDGE</sequence>
<proteinExistence type="inferred from homology"/>
<evidence type="ECO:0000256" key="15">
    <source>
        <dbReference type="ARBA" id="ARBA00022960"/>
    </source>
</evidence>
<evidence type="ECO:0000256" key="27">
    <source>
        <dbReference type="SAM" id="Phobius"/>
    </source>
</evidence>
<keyword evidence="17" id="KW-0573">Peptidoglycan synthesis</keyword>
<feature type="domain" description="Penicillin-binding protein transpeptidase" evidence="28">
    <location>
        <begin position="454"/>
        <end position="764"/>
    </location>
</feature>
<dbReference type="SUPFAM" id="SSF53955">
    <property type="entry name" value="Lysozyme-like"/>
    <property type="match status" value="1"/>
</dbReference>
<evidence type="ECO:0000313" key="31">
    <source>
        <dbReference type="EMBL" id="TWJ19582.1"/>
    </source>
</evidence>
<keyword evidence="15" id="KW-0133">Cell shape</keyword>
<dbReference type="Pfam" id="PF00912">
    <property type="entry name" value="Transgly"/>
    <property type="match status" value="1"/>
</dbReference>
<dbReference type="EC" id="3.4.16.4" evidence="5"/>
<comment type="subcellular location">
    <subcellularLocation>
        <location evidence="1">Cell inner membrane</location>
        <topology evidence="1">Single-pass type II membrane protein</topology>
    </subcellularLocation>
</comment>
<evidence type="ECO:0000256" key="11">
    <source>
        <dbReference type="ARBA" id="ARBA00022676"/>
    </source>
</evidence>
<dbReference type="SUPFAM" id="SSF56601">
    <property type="entry name" value="beta-lactamase/transpeptidase-like"/>
    <property type="match status" value="2"/>
</dbReference>
<dbReference type="InterPro" id="IPR001460">
    <property type="entry name" value="PCN-bd_Tpept"/>
</dbReference>
<keyword evidence="9" id="KW-0121">Carboxypeptidase</keyword>
<evidence type="ECO:0000256" key="23">
    <source>
        <dbReference type="ARBA" id="ARBA00034000"/>
    </source>
</evidence>
<dbReference type="GO" id="GO:0009252">
    <property type="term" value="P:peptidoglycan biosynthetic process"/>
    <property type="evidence" value="ECO:0007669"/>
    <property type="project" value="UniProtKB-UniPathway"/>
</dbReference>
<evidence type="ECO:0000256" key="7">
    <source>
        <dbReference type="ARBA" id="ARBA00022475"/>
    </source>
</evidence>
<evidence type="ECO:0000256" key="9">
    <source>
        <dbReference type="ARBA" id="ARBA00022645"/>
    </source>
</evidence>
<evidence type="ECO:0000256" key="19">
    <source>
        <dbReference type="ARBA" id="ARBA00023136"/>
    </source>
</evidence>
<dbReference type="GO" id="GO:0071555">
    <property type="term" value="P:cell wall organization"/>
    <property type="evidence" value="ECO:0007669"/>
    <property type="project" value="UniProtKB-KW"/>
</dbReference>
<evidence type="ECO:0000256" key="12">
    <source>
        <dbReference type="ARBA" id="ARBA00022679"/>
    </source>
</evidence>
<evidence type="ECO:0000256" key="16">
    <source>
        <dbReference type="ARBA" id="ARBA00022968"/>
    </source>
</evidence>
<keyword evidence="18 27" id="KW-1133">Transmembrane helix</keyword>
<dbReference type="Proteomes" id="UP000319449">
    <property type="component" value="Unassembled WGS sequence"/>
</dbReference>
<dbReference type="GO" id="GO:0008658">
    <property type="term" value="F:penicillin binding"/>
    <property type="evidence" value="ECO:0007669"/>
    <property type="project" value="InterPro"/>
</dbReference>
<evidence type="ECO:0000256" key="25">
    <source>
        <dbReference type="ARBA" id="ARBA00049902"/>
    </source>
</evidence>
<evidence type="ECO:0000313" key="32">
    <source>
        <dbReference type="Proteomes" id="UP000319449"/>
    </source>
</evidence>
<dbReference type="OrthoDB" id="9766909at2"/>
<feature type="domain" description="Glycosyl transferase family 51" evidence="29">
    <location>
        <begin position="73"/>
        <end position="247"/>
    </location>
</feature>
<keyword evidence="10" id="KW-0645">Protease</keyword>
<keyword evidence="11" id="KW-0328">Glycosyltransferase</keyword>
<evidence type="ECO:0000256" key="1">
    <source>
        <dbReference type="ARBA" id="ARBA00004249"/>
    </source>
</evidence>
<dbReference type="InterPro" id="IPR050396">
    <property type="entry name" value="Glycosyltr_51/Transpeptidase"/>
</dbReference>
<keyword evidence="19 27" id="KW-0472">Membrane</keyword>
<dbReference type="EMBL" id="VLLN01000008">
    <property type="protein sequence ID" value="TWJ19582.1"/>
    <property type="molecule type" value="Genomic_DNA"/>
</dbReference>
<evidence type="ECO:0000256" key="20">
    <source>
        <dbReference type="ARBA" id="ARBA00023251"/>
    </source>
</evidence>
<dbReference type="Gene3D" id="3.40.710.10">
    <property type="entry name" value="DD-peptidase/beta-lactamase superfamily"/>
    <property type="match status" value="2"/>
</dbReference>
<evidence type="ECO:0000256" key="26">
    <source>
        <dbReference type="ARBA" id="ARBA00060592"/>
    </source>
</evidence>
<evidence type="ECO:0000256" key="8">
    <source>
        <dbReference type="ARBA" id="ARBA00022519"/>
    </source>
</evidence>
<evidence type="ECO:0000259" key="28">
    <source>
        <dbReference type="Pfam" id="PF00905"/>
    </source>
</evidence>
<dbReference type="EC" id="2.4.99.28" evidence="24"/>
<dbReference type="GO" id="GO:0009002">
    <property type="term" value="F:serine-type D-Ala-D-Ala carboxypeptidase activity"/>
    <property type="evidence" value="ECO:0007669"/>
    <property type="project" value="UniProtKB-EC"/>
</dbReference>
<feature type="transmembrane region" description="Helical" evidence="27">
    <location>
        <begin position="25"/>
        <end position="49"/>
    </location>
</feature>
<evidence type="ECO:0000256" key="3">
    <source>
        <dbReference type="ARBA" id="ARBA00007090"/>
    </source>
</evidence>
<dbReference type="InterPro" id="IPR036950">
    <property type="entry name" value="PBP_transglycosylase"/>
</dbReference>
<keyword evidence="32" id="KW-1185">Reference proteome</keyword>
<evidence type="ECO:0000256" key="18">
    <source>
        <dbReference type="ARBA" id="ARBA00022989"/>
    </source>
</evidence>
<comment type="similarity">
    <text evidence="3">In the C-terminal section; belongs to the transpeptidase family.</text>
</comment>
<evidence type="ECO:0000256" key="22">
    <source>
        <dbReference type="ARBA" id="ARBA00023316"/>
    </source>
</evidence>
<evidence type="ECO:0000256" key="21">
    <source>
        <dbReference type="ARBA" id="ARBA00023268"/>
    </source>
</evidence>
<dbReference type="InterPro" id="IPR001264">
    <property type="entry name" value="Glyco_trans_51"/>
</dbReference>
<comment type="pathway">
    <text evidence="2">Cell wall biogenesis; peptidoglycan biosynthesis.</text>
</comment>
<evidence type="ECO:0000256" key="17">
    <source>
        <dbReference type="ARBA" id="ARBA00022984"/>
    </source>
</evidence>
<keyword evidence="7" id="KW-1003">Cell membrane</keyword>
<evidence type="ECO:0000256" key="5">
    <source>
        <dbReference type="ARBA" id="ARBA00012448"/>
    </source>
</evidence>
<evidence type="ECO:0000256" key="4">
    <source>
        <dbReference type="ARBA" id="ARBA00007739"/>
    </source>
</evidence>
<dbReference type="Pfam" id="PF00905">
    <property type="entry name" value="Transpeptidase"/>
    <property type="match status" value="1"/>
</dbReference>
<comment type="catalytic activity">
    <reaction evidence="23">
        <text>Preferential cleavage: (Ac)2-L-Lys-D-Ala-|-D-Ala. Also transpeptidation of peptidyl-alanyl moieties that are N-acyl substituents of D-alanine.</text>
        <dbReference type="EC" id="3.4.16.4"/>
    </reaction>
</comment>
<dbReference type="InterPro" id="IPR023346">
    <property type="entry name" value="Lysozyme-like_dom_sf"/>
</dbReference>
<name>A0A562VP50_9BACT</name>
<dbReference type="FunFam" id="1.10.3810.10:FF:000003">
    <property type="entry name" value="Penicillin-binding protein 1a"/>
    <property type="match status" value="1"/>
</dbReference>